<dbReference type="Pfam" id="PF05016">
    <property type="entry name" value="ParE_toxin"/>
    <property type="match status" value="1"/>
</dbReference>
<reference evidence="4" key="2">
    <citation type="journal article" date="2016" name="Int. J. Syst. Evol. Microbiol.">
        <title>Complete genome sequence and cell structure of Limnochorda pilosa, a Gram-negative spore-former within the phylum Firmicutes.</title>
        <authorList>
            <person name="Watanabe M."/>
            <person name="Kojima H."/>
            <person name="Fukui M."/>
        </authorList>
    </citation>
    <scope>NUCLEOTIDE SEQUENCE [LARGE SCALE GENOMIC DNA]</scope>
    <source>
        <strain evidence="4">HC45</strain>
    </source>
</reference>
<gene>
    <name evidence="3" type="ORF">LIP_2891</name>
</gene>
<dbReference type="PANTHER" id="PTHR33755:SF8">
    <property type="entry name" value="TOXIN PARE2"/>
    <property type="match status" value="1"/>
</dbReference>
<dbReference type="InterPro" id="IPR007712">
    <property type="entry name" value="RelE/ParE_toxin"/>
</dbReference>
<dbReference type="Proteomes" id="UP000065807">
    <property type="component" value="Chromosome"/>
</dbReference>
<protein>
    <submittedName>
        <fullName evidence="3">Plasmid stabilization system</fullName>
    </submittedName>
</protein>
<dbReference type="InterPro" id="IPR051803">
    <property type="entry name" value="TA_system_RelE-like_toxin"/>
</dbReference>
<evidence type="ECO:0000313" key="4">
    <source>
        <dbReference type="Proteomes" id="UP000065807"/>
    </source>
</evidence>
<proteinExistence type="inferred from homology"/>
<accession>A0A0K2SNN7</accession>
<evidence type="ECO:0000313" key="3">
    <source>
        <dbReference type="EMBL" id="BAS28720.1"/>
    </source>
</evidence>
<dbReference type="STRING" id="1555112.LIP_2891"/>
<dbReference type="EMBL" id="AP014924">
    <property type="protein sequence ID" value="BAS28720.1"/>
    <property type="molecule type" value="Genomic_DNA"/>
</dbReference>
<dbReference type="KEGG" id="lpil:LIP_2891"/>
<evidence type="ECO:0000256" key="1">
    <source>
        <dbReference type="ARBA" id="ARBA00006226"/>
    </source>
</evidence>
<sequence length="124" mass="14150">MGRVRFHEQAEQELVDAARYYESKSPGLGFAFLDEVERATAEIVEHPEAAPRIRGLIRRKLVRRFPYSVMYSAENDVVRMLAIANQKRRPTTGVDVNNWATRCESQWYIQLSPQSSLALGRPGA</sequence>
<dbReference type="InterPro" id="IPR035093">
    <property type="entry name" value="RelE/ParE_toxin_dom_sf"/>
</dbReference>
<keyword evidence="2" id="KW-1277">Toxin-antitoxin system</keyword>
<dbReference type="PANTHER" id="PTHR33755">
    <property type="entry name" value="TOXIN PARE1-RELATED"/>
    <property type="match status" value="1"/>
</dbReference>
<reference evidence="4" key="1">
    <citation type="submission" date="2015-07" db="EMBL/GenBank/DDBJ databases">
        <title>Complete genome sequence and phylogenetic analysis of Limnochorda pilosa.</title>
        <authorList>
            <person name="Watanabe M."/>
            <person name="Kojima H."/>
            <person name="Fukui M."/>
        </authorList>
    </citation>
    <scope>NUCLEOTIDE SEQUENCE [LARGE SCALE GENOMIC DNA]</scope>
    <source>
        <strain evidence="4">HC45</strain>
    </source>
</reference>
<dbReference type="AlphaFoldDB" id="A0A0K2SNN7"/>
<keyword evidence="4" id="KW-1185">Reference proteome</keyword>
<comment type="similarity">
    <text evidence="1">Belongs to the RelE toxin family.</text>
</comment>
<organism evidence="3 4">
    <name type="scientific">Limnochorda pilosa</name>
    <dbReference type="NCBI Taxonomy" id="1555112"/>
    <lineage>
        <taxon>Bacteria</taxon>
        <taxon>Bacillati</taxon>
        <taxon>Bacillota</taxon>
        <taxon>Limnochordia</taxon>
        <taxon>Limnochordales</taxon>
        <taxon>Limnochordaceae</taxon>
        <taxon>Limnochorda</taxon>
    </lineage>
</organism>
<name>A0A0K2SNN7_LIMPI</name>
<evidence type="ECO:0000256" key="2">
    <source>
        <dbReference type="ARBA" id="ARBA00022649"/>
    </source>
</evidence>
<dbReference type="Gene3D" id="3.30.2310.20">
    <property type="entry name" value="RelE-like"/>
    <property type="match status" value="1"/>
</dbReference>